<dbReference type="AlphaFoldDB" id="A0A7J8LSS1"/>
<dbReference type="EMBL" id="JABEZX010000005">
    <property type="protein sequence ID" value="MBA0555489.1"/>
    <property type="molecule type" value="Genomic_DNA"/>
</dbReference>
<evidence type="ECO:0000313" key="2">
    <source>
        <dbReference type="Proteomes" id="UP000593572"/>
    </source>
</evidence>
<proteinExistence type="predicted"/>
<gene>
    <name evidence="1" type="ORF">Golob_025664</name>
</gene>
<evidence type="ECO:0008006" key="3">
    <source>
        <dbReference type="Google" id="ProtNLM"/>
    </source>
</evidence>
<keyword evidence="2" id="KW-1185">Reference proteome</keyword>
<reference evidence="1 2" key="1">
    <citation type="journal article" date="2019" name="Genome Biol. Evol.">
        <title>Insights into the evolution of the New World diploid cottons (Gossypium, subgenus Houzingenia) based on genome sequencing.</title>
        <authorList>
            <person name="Grover C.E."/>
            <person name="Arick M.A. 2nd"/>
            <person name="Thrash A."/>
            <person name="Conover J.L."/>
            <person name="Sanders W.S."/>
            <person name="Peterson D.G."/>
            <person name="Frelichowski J.E."/>
            <person name="Scheffler J.A."/>
            <person name="Scheffler B.E."/>
            <person name="Wendel J.F."/>
        </authorList>
    </citation>
    <scope>NUCLEOTIDE SEQUENCE [LARGE SCALE GENOMIC DNA]</scope>
    <source>
        <strain evidence="1">157</strain>
        <tissue evidence="1">Leaf</tissue>
    </source>
</reference>
<sequence length="80" mass="9257">MIHIDNLDVFQAVQDNTSVESSITVLRRVQQIMRTEGRWLIRYVSREDSRVVGGEGQRVWEEDTVVETLDIALEIIVLTK</sequence>
<protein>
    <recommendedName>
        <fullName evidence="3">RNase H type-1 domain-containing protein</fullName>
    </recommendedName>
</protein>
<feature type="non-terminal residue" evidence="1">
    <location>
        <position position="1"/>
    </location>
</feature>
<dbReference type="Proteomes" id="UP000593572">
    <property type="component" value="Unassembled WGS sequence"/>
</dbReference>
<evidence type="ECO:0000313" key="1">
    <source>
        <dbReference type="EMBL" id="MBA0555489.1"/>
    </source>
</evidence>
<comment type="caution">
    <text evidence="1">The sequence shown here is derived from an EMBL/GenBank/DDBJ whole genome shotgun (WGS) entry which is preliminary data.</text>
</comment>
<organism evidence="1 2">
    <name type="scientific">Gossypium lobatum</name>
    <dbReference type="NCBI Taxonomy" id="34289"/>
    <lineage>
        <taxon>Eukaryota</taxon>
        <taxon>Viridiplantae</taxon>
        <taxon>Streptophyta</taxon>
        <taxon>Embryophyta</taxon>
        <taxon>Tracheophyta</taxon>
        <taxon>Spermatophyta</taxon>
        <taxon>Magnoliopsida</taxon>
        <taxon>eudicotyledons</taxon>
        <taxon>Gunneridae</taxon>
        <taxon>Pentapetalae</taxon>
        <taxon>rosids</taxon>
        <taxon>malvids</taxon>
        <taxon>Malvales</taxon>
        <taxon>Malvaceae</taxon>
        <taxon>Malvoideae</taxon>
        <taxon>Gossypium</taxon>
    </lineage>
</organism>
<name>A0A7J8LSS1_9ROSI</name>
<accession>A0A7J8LSS1</accession>